<proteinExistence type="predicted"/>
<sequence length="190" mass="21581">MASWAQGKDYCWELNVATRPIQMLSPFQLVVIVVSKVIQGTDAQRKSSKRKLEKFMVELMQLKMLSRKSFVDTRFSSMLNIDPVKIRASYEVELADGRVFGRLHRFVIVICEALLEALSARQRSILTELHFSFTKVRLLCLASYGYSLAFSRGGVCGLLDNSRNNIMHVKFIENVFTLIDEGSAHDKGRG</sequence>
<reference evidence="1" key="2">
    <citation type="submission" date="2022-01" db="EMBL/GenBank/DDBJ databases">
        <authorList>
            <person name="Yamashiro T."/>
            <person name="Shiraishi A."/>
            <person name="Satake H."/>
            <person name="Nakayama K."/>
        </authorList>
    </citation>
    <scope>NUCLEOTIDE SEQUENCE</scope>
</reference>
<dbReference type="EMBL" id="BQNB010018810">
    <property type="protein sequence ID" value="GJT78523.1"/>
    <property type="molecule type" value="Genomic_DNA"/>
</dbReference>
<evidence type="ECO:0000313" key="1">
    <source>
        <dbReference type="EMBL" id="GJT78523.1"/>
    </source>
</evidence>
<comment type="caution">
    <text evidence="1">The sequence shown here is derived from an EMBL/GenBank/DDBJ whole genome shotgun (WGS) entry which is preliminary data.</text>
</comment>
<reference evidence="1" key="1">
    <citation type="journal article" date="2022" name="Int. J. Mol. Sci.">
        <title>Draft Genome of Tanacetum Coccineum: Genomic Comparison of Closely Related Tanacetum-Family Plants.</title>
        <authorList>
            <person name="Yamashiro T."/>
            <person name="Shiraishi A."/>
            <person name="Nakayama K."/>
            <person name="Satake H."/>
        </authorList>
    </citation>
    <scope>NUCLEOTIDE SEQUENCE</scope>
</reference>
<dbReference type="Proteomes" id="UP001151760">
    <property type="component" value="Unassembled WGS sequence"/>
</dbReference>
<organism evidence="1 2">
    <name type="scientific">Tanacetum coccineum</name>
    <dbReference type="NCBI Taxonomy" id="301880"/>
    <lineage>
        <taxon>Eukaryota</taxon>
        <taxon>Viridiplantae</taxon>
        <taxon>Streptophyta</taxon>
        <taxon>Embryophyta</taxon>
        <taxon>Tracheophyta</taxon>
        <taxon>Spermatophyta</taxon>
        <taxon>Magnoliopsida</taxon>
        <taxon>eudicotyledons</taxon>
        <taxon>Gunneridae</taxon>
        <taxon>Pentapetalae</taxon>
        <taxon>asterids</taxon>
        <taxon>campanulids</taxon>
        <taxon>Asterales</taxon>
        <taxon>Asteraceae</taxon>
        <taxon>Asteroideae</taxon>
        <taxon>Anthemideae</taxon>
        <taxon>Anthemidinae</taxon>
        <taxon>Tanacetum</taxon>
    </lineage>
</organism>
<accession>A0ABQ5GS66</accession>
<gene>
    <name evidence="1" type="ORF">Tco_1045248</name>
</gene>
<protein>
    <submittedName>
        <fullName evidence="1">Uncharacterized protein</fullName>
    </submittedName>
</protein>
<name>A0ABQ5GS66_9ASTR</name>
<keyword evidence="2" id="KW-1185">Reference proteome</keyword>
<evidence type="ECO:0000313" key="2">
    <source>
        <dbReference type="Proteomes" id="UP001151760"/>
    </source>
</evidence>